<reference evidence="8" key="1">
    <citation type="journal article" date="2016" name="Plant Mol. Biol.">
        <title>Deep-sequence profiling of miRNAs and their target prediction in Monotropa hypopitys.</title>
        <authorList>
            <person name="Shchennikova A.V."/>
            <person name="Beletsky A.V."/>
            <person name="Shulga O.A."/>
            <person name="Mazur A.M."/>
            <person name="Prokhortchouk E.B."/>
            <person name="Kochieva E.Z."/>
            <person name="Ravin N.V."/>
            <person name="Skryabin K.G."/>
        </authorList>
    </citation>
    <scope>NUCLEOTIDE SEQUENCE</scope>
    <source>
        <tissue evidence="8">Roots</tissue>
    </source>
</reference>
<dbReference type="InterPro" id="IPR002100">
    <property type="entry name" value="TF_MADSbox"/>
</dbReference>
<dbReference type="GO" id="GO:0080092">
    <property type="term" value="P:regulation of pollen tube growth"/>
    <property type="evidence" value="ECO:0007669"/>
    <property type="project" value="UniProtKB-ARBA"/>
</dbReference>
<dbReference type="GO" id="GO:0003677">
    <property type="term" value="F:DNA binding"/>
    <property type="evidence" value="ECO:0007669"/>
    <property type="project" value="UniProtKB-KW"/>
</dbReference>
<gene>
    <name evidence="8" type="primary">AGL65-1</name>
</gene>
<dbReference type="Gene3D" id="3.40.1810.10">
    <property type="entry name" value="Transcription factor, MADS-box"/>
    <property type="match status" value="1"/>
</dbReference>
<dbReference type="GO" id="GO:0005634">
    <property type="term" value="C:nucleus"/>
    <property type="evidence" value="ECO:0007669"/>
    <property type="project" value="UniProtKB-SubCell"/>
</dbReference>
<dbReference type="AlphaFoldDB" id="A0A1Q1NA02"/>
<dbReference type="InterPro" id="IPR050142">
    <property type="entry name" value="MADS-box/MEF2_TF"/>
</dbReference>
<evidence type="ECO:0000313" key="8">
    <source>
        <dbReference type="EMBL" id="AQM52310.1"/>
    </source>
</evidence>
<evidence type="ECO:0000256" key="4">
    <source>
        <dbReference type="ARBA" id="ARBA00023163"/>
    </source>
</evidence>
<sequence>MGRVKLKIKRLENTSNRQVTYSKRRNGILKKAKELSILCDIDLILLMFSPTGKPTLLRGERSNFEEIIAKFSQLTPHEREKRKLESLEALKKTFKKVDHDVNIQKFLGLTSTQSVEKSSNEVKLLQAQLSEVHKRLSYWRNPDKIGNSEHLSQMENSLRESLDRIGMQKERFAKHPLMSLECTSQFQNEMHLPLMMGALQETRTLSWLPNNENQHMMLTREPDFLLPRDMDFSADPSLPAYSSYFGSGKTTIESTVQDNNNNNGLEDTAAWLRLQLNEQYPYGLDLPDAKKLKPDSEMNFQGNPLDYEMNSNFQLLRRMCDDGYHPWIPSSEPFTTSMLDGNPFSQGD</sequence>
<comment type="subcellular location">
    <subcellularLocation>
        <location evidence="1">Nucleus</location>
    </subcellularLocation>
</comment>
<keyword evidence="5" id="KW-0539">Nucleus</keyword>
<dbReference type="FunFam" id="3.40.1810.10:FF:000010">
    <property type="entry name" value="Agamous-like MADS-box protein AGL30"/>
    <property type="match status" value="1"/>
</dbReference>
<dbReference type="EMBL" id="KX885026">
    <property type="protein sequence ID" value="AQM52310.1"/>
    <property type="molecule type" value="mRNA"/>
</dbReference>
<organism evidence="8">
    <name type="scientific">Monotropa hypopitys</name>
    <name type="common">pinesap</name>
    <dbReference type="NCBI Taxonomy" id="176248"/>
    <lineage>
        <taxon>Eukaryota</taxon>
        <taxon>Viridiplantae</taxon>
        <taxon>Streptophyta</taxon>
        <taxon>Embryophyta</taxon>
        <taxon>Tracheophyta</taxon>
        <taxon>Spermatophyta</taxon>
        <taxon>Magnoliopsida</taxon>
        <taxon>eudicotyledons</taxon>
        <taxon>Gunneridae</taxon>
        <taxon>Pentapetalae</taxon>
        <taxon>asterids</taxon>
        <taxon>Ericales</taxon>
        <taxon>Ericaceae</taxon>
        <taxon>Pyroloideae</taxon>
        <taxon>Monotropeae</taxon>
        <taxon>Monotropa</taxon>
    </lineage>
</organism>
<feature type="domain" description="MADS-box" evidence="7">
    <location>
        <begin position="1"/>
        <end position="53"/>
    </location>
</feature>
<accession>A0A1Q1NA02</accession>
<dbReference type="SUPFAM" id="SSF55455">
    <property type="entry name" value="SRF-like"/>
    <property type="match status" value="1"/>
</dbReference>
<evidence type="ECO:0000256" key="5">
    <source>
        <dbReference type="ARBA" id="ARBA00023242"/>
    </source>
</evidence>
<dbReference type="SMART" id="SM00432">
    <property type="entry name" value="MADS"/>
    <property type="match status" value="1"/>
</dbReference>
<proteinExistence type="evidence at transcript level"/>
<dbReference type="GO" id="GO:0046983">
    <property type="term" value="F:protein dimerization activity"/>
    <property type="evidence" value="ECO:0007669"/>
    <property type="project" value="InterPro"/>
</dbReference>
<dbReference type="GO" id="GO:0010152">
    <property type="term" value="P:pollen maturation"/>
    <property type="evidence" value="ECO:0007669"/>
    <property type="project" value="UniProtKB-ARBA"/>
</dbReference>
<evidence type="ECO:0000256" key="3">
    <source>
        <dbReference type="ARBA" id="ARBA00023125"/>
    </source>
</evidence>
<dbReference type="PROSITE" id="PS50066">
    <property type="entry name" value="MADS_BOX_2"/>
    <property type="match status" value="1"/>
</dbReference>
<dbReference type="Pfam" id="PF00319">
    <property type="entry name" value="SRF-TF"/>
    <property type="match status" value="1"/>
</dbReference>
<evidence type="ECO:0000256" key="2">
    <source>
        <dbReference type="ARBA" id="ARBA00023015"/>
    </source>
</evidence>
<name>A0A1Q1NA02_9ERIC</name>
<dbReference type="InterPro" id="IPR036879">
    <property type="entry name" value="TF_MADSbox_sf"/>
</dbReference>
<keyword evidence="6" id="KW-0175">Coiled coil</keyword>
<evidence type="ECO:0000256" key="1">
    <source>
        <dbReference type="ARBA" id="ARBA00004123"/>
    </source>
</evidence>
<dbReference type="PANTHER" id="PTHR48019">
    <property type="entry name" value="SERUM RESPONSE FACTOR HOMOLOG"/>
    <property type="match status" value="1"/>
</dbReference>
<keyword evidence="4" id="KW-0804">Transcription</keyword>
<keyword evidence="3" id="KW-0238">DNA-binding</keyword>
<keyword evidence="2" id="KW-0805">Transcription regulation</keyword>
<dbReference type="PRINTS" id="PR00404">
    <property type="entry name" value="MADSDOMAIN"/>
</dbReference>
<evidence type="ECO:0000256" key="6">
    <source>
        <dbReference type="SAM" id="Coils"/>
    </source>
</evidence>
<feature type="coiled-coil region" evidence="6">
    <location>
        <begin position="77"/>
        <end position="135"/>
    </location>
</feature>
<evidence type="ECO:0000259" key="7">
    <source>
        <dbReference type="PROSITE" id="PS50066"/>
    </source>
</evidence>
<protein>
    <submittedName>
        <fullName evidence="8">AGL65-1</fullName>
    </submittedName>
</protein>